<dbReference type="RefSeq" id="XP_044385994.1">
    <property type="nucleotide sequence ID" value="XM_044530059.1"/>
</dbReference>
<dbReference type="GO" id="GO:0009507">
    <property type="term" value="C:chloroplast"/>
    <property type="evidence" value="ECO:0000318"/>
    <property type="project" value="GO_Central"/>
</dbReference>
<dbReference type="Gramene" id="TraesCAD_scaffold_056528_01G000300.1">
    <property type="protein sequence ID" value="TraesCAD_scaffold_056528_01G000300.1"/>
    <property type="gene ID" value="TraesCAD_scaffold_056528_01G000300"/>
</dbReference>
<gene>
    <name evidence="4" type="primary">LOC123108226</name>
</gene>
<keyword evidence="5" id="KW-1185">Reference proteome</keyword>
<dbReference type="AlphaFoldDB" id="A0A3B5YSN3"/>
<reference evidence="4" key="2">
    <citation type="submission" date="2018-10" db="UniProtKB">
        <authorList>
            <consortium name="EnsemblPlants"/>
        </authorList>
    </citation>
    <scope>IDENTIFICATION</scope>
</reference>
<comment type="similarity">
    <text evidence="1">Belongs to the mTERF family.</text>
</comment>
<accession>A0A3B5YSN3</accession>
<dbReference type="OMA" id="PPETHIK"/>
<dbReference type="GO" id="GO:0006353">
    <property type="term" value="P:DNA-templated transcription termination"/>
    <property type="evidence" value="ECO:0007669"/>
    <property type="project" value="UniProtKB-KW"/>
</dbReference>
<dbReference type="Gramene" id="TraesJAG1B03G00213690.1">
    <property type="protein sequence ID" value="TraesJAG1B03G00213690.1.CDS1"/>
    <property type="gene ID" value="TraesJAG1B03G00213690"/>
</dbReference>
<keyword evidence="2" id="KW-0806">Transcription termination</keyword>
<evidence type="ECO:0000256" key="3">
    <source>
        <dbReference type="ARBA" id="ARBA00022946"/>
    </source>
</evidence>
<dbReference type="GeneID" id="123108226"/>
<dbReference type="STRING" id="4565.A0A3B5YSN3"/>
<dbReference type="Pfam" id="PF02536">
    <property type="entry name" value="mTERF"/>
    <property type="match status" value="2"/>
</dbReference>
<dbReference type="Gramene" id="TraesCS1B02G085500.1">
    <property type="protein sequence ID" value="TraesCS1B02G085500.1.cds1"/>
    <property type="gene ID" value="TraesCS1B02G085500"/>
</dbReference>
<name>A0A3B5YSN3_WHEAT</name>
<protein>
    <submittedName>
        <fullName evidence="4">Uncharacterized protein</fullName>
    </submittedName>
</protein>
<dbReference type="Gramene" id="TraesARI1B03G00217190.1">
    <property type="protein sequence ID" value="TraesARI1B03G00217190.1.CDS1"/>
    <property type="gene ID" value="TraesARI1B03G00217190"/>
</dbReference>
<reference evidence="4" key="1">
    <citation type="submission" date="2018-08" db="EMBL/GenBank/DDBJ databases">
        <authorList>
            <person name="Rossello M."/>
        </authorList>
    </citation>
    <scope>NUCLEOTIDE SEQUENCE [LARGE SCALE GENOMIC DNA]</scope>
    <source>
        <strain evidence="4">cv. Chinese Spring</strain>
    </source>
</reference>
<organism evidence="4">
    <name type="scientific">Triticum aestivum</name>
    <name type="common">Wheat</name>
    <dbReference type="NCBI Taxonomy" id="4565"/>
    <lineage>
        <taxon>Eukaryota</taxon>
        <taxon>Viridiplantae</taxon>
        <taxon>Streptophyta</taxon>
        <taxon>Embryophyta</taxon>
        <taxon>Tracheophyta</taxon>
        <taxon>Spermatophyta</taxon>
        <taxon>Magnoliopsida</taxon>
        <taxon>Liliopsida</taxon>
        <taxon>Poales</taxon>
        <taxon>Poaceae</taxon>
        <taxon>BOP clade</taxon>
        <taxon>Pooideae</taxon>
        <taxon>Triticodae</taxon>
        <taxon>Triticeae</taxon>
        <taxon>Triticinae</taxon>
        <taxon>Triticum</taxon>
    </lineage>
</organism>
<proteinExistence type="inferred from homology"/>
<dbReference type="Gramene" id="TraesWEE_scaffold_032400_01G000300.1">
    <property type="protein sequence ID" value="TraesWEE_scaffold_032400_01G000300.1"/>
    <property type="gene ID" value="TraesWEE_scaffold_032400_01G000300"/>
</dbReference>
<evidence type="ECO:0000313" key="4">
    <source>
        <dbReference type="EnsemblPlants" id="TraesCS1B02G085500.1.cds1"/>
    </source>
</evidence>
<keyword evidence="2" id="KW-0804">Transcription</keyword>
<dbReference type="EnsemblPlants" id="TraesCS1B02G085500.1">
    <property type="protein sequence ID" value="TraesCS1B02G085500.1.cds1"/>
    <property type="gene ID" value="TraesCS1B02G085500"/>
</dbReference>
<keyword evidence="2" id="KW-0805">Transcription regulation</keyword>
<evidence type="ECO:0000256" key="1">
    <source>
        <dbReference type="ARBA" id="ARBA00007692"/>
    </source>
</evidence>
<dbReference type="Gene3D" id="1.25.70.10">
    <property type="entry name" value="Transcription termination factor 3, mitochondrial"/>
    <property type="match status" value="3"/>
</dbReference>
<dbReference type="GO" id="GO:0003676">
    <property type="term" value="F:nucleic acid binding"/>
    <property type="evidence" value="ECO:0007669"/>
    <property type="project" value="InterPro"/>
</dbReference>
<dbReference type="OrthoDB" id="637682at2759"/>
<evidence type="ECO:0000256" key="2">
    <source>
        <dbReference type="ARBA" id="ARBA00022472"/>
    </source>
</evidence>
<dbReference type="Gramene" id="TraesCS1B03G0218300.1">
    <property type="protein sequence ID" value="TraesCS1B03G0218300.1.CDS1"/>
    <property type="gene ID" value="TraesCS1B03G0218300"/>
</dbReference>
<dbReference type="InterPro" id="IPR003690">
    <property type="entry name" value="MTERF"/>
</dbReference>
<evidence type="ECO:0000313" key="5">
    <source>
        <dbReference type="Proteomes" id="UP000019116"/>
    </source>
</evidence>
<dbReference type="Gramene" id="TraesNOR1B03G00217080.1">
    <property type="protein sequence ID" value="TraesNOR1B03G00217080.1.CDS1"/>
    <property type="gene ID" value="TraesNOR1B03G00217080"/>
</dbReference>
<dbReference type="PANTHER" id="PTHR13068:SF118">
    <property type="match status" value="1"/>
</dbReference>
<dbReference type="Gramene" id="TraesSYM1B03G00218700.1">
    <property type="protein sequence ID" value="TraesSYM1B03G00218700.1.CDS1"/>
    <property type="gene ID" value="TraesSYM1B03G00218700"/>
</dbReference>
<dbReference type="Proteomes" id="UP000019116">
    <property type="component" value="Chromosome 1B"/>
</dbReference>
<dbReference type="GO" id="GO:0009658">
    <property type="term" value="P:chloroplast organization"/>
    <property type="evidence" value="ECO:0000318"/>
    <property type="project" value="GO_Central"/>
</dbReference>
<sequence>MGWAWAALRSGVPRWRAQNPSCSSSWVGSIGLIIWSQPYSTAPSPSHGGEEDGDPDEVRQEMMNRWMFRTAQTTFRDYLHAERGLCFTDAKHISERSPVFLGELLEEVKVNKAVTKAADQDGDEARLRSKVKKRVSRALVRLFRRRPVNEFRPFFESIGLRPSECDYLLPQDLTFLVDAKMLLESYHALCSYSIARRKIGRIYWNATEVFSLGQGVLASKLEALEGLGFSKASVIKLVVSTPTMLVHDPAVELKTFLLWLDDIGIQRDWICQFLSERVSYNWPKMVQALQSLSDLGFTKDDIGKVVRKNPHLLLEQSGGELHSTVDTMQRVGSGKRELLDLLLNHPNVNSVDVGWNISKGSCFLHDIGISYGDVKKILDSDGWMFGAAPMKATSTILAQLNVGKARLRKIIMEEPRQSLNYTIGSKVSRLPRCKPEPCLKEKREFLRRIGFIEGSEDMEKALKAIRGKGANLQARYNKLVEKGVDPEHVAHMVKVAPRILNQKTDALAYKISFLVHVAGYPLSALPAFPRYLEFTVHRSKLKMLMYSWLLERGLAAPRLTLSTVLASSETEFIKAHHVYKVPMGRDVWWKLKREGGSFGQEEIRWLRHRCNLDDSRIECMI</sequence>
<dbReference type="PANTHER" id="PTHR13068">
    <property type="entry name" value="CGI-12 PROTEIN-RELATED"/>
    <property type="match status" value="1"/>
</dbReference>
<dbReference type="Gramene" id="TraesJUL1B03G00211430.1">
    <property type="protein sequence ID" value="TraesJUL1B03G00211430.1.CDS1"/>
    <property type="gene ID" value="TraesJUL1B03G00211430"/>
</dbReference>
<dbReference type="FunFam" id="1.25.70.10:FF:000019">
    <property type="entry name" value="mTERF family protein"/>
    <property type="match status" value="1"/>
</dbReference>
<dbReference type="Gramene" id="TraesCLE_scaffold_030725_01G000100.1">
    <property type="protein sequence ID" value="TraesCLE_scaffold_030725_01G000100.1"/>
    <property type="gene ID" value="TraesCLE_scaffold_030725_01G000100"/>
</dbReference>
<dbReference type="InterPro" id="IPR038538">
    <property type="entry name" value="MTERF_sf"/>
</dbReference>
<keyword evidence="3" id="KW-0809">Transit peptide</keyword>
<dbReference type="Gramene" id="TraesMAC1B03G00216060.1">
    <property type="protein sequence ID" value="TraesMAC1B03G00216060.1.CDS1"/>
    <property type="gene ID" value="TraesMAC1B03G00216060"/>
</dbReference>